<evidence type="ECO:0000313" key="2">
    <source>
        <dbReference type="EMBL" id="KHN72486.1"/>
    </source>
</evidence>
<evidence type="ECO:0000313" key="3">
    <source>
        <dbReference type="Proteomes" id="UP000031036"/>
    </source>
</evidence>
<gene>
    <name evidence="2" type="ORF">Tcan_03153</name>
</gene>
<proteinExistence type="predicted"/>
<sequence>MDKRIVEQDYQGFAKMAQCKCAIQNDRDRIGYTKRTRKTDKNICEKRAKTTISPIASSDDDEPSSRIAEDSPLPNGNDDGQESRSPTDSSSGPPSAQHSTQACLIIFSKTIQNDRDRIGYTKRTRKTDKNICEKRAKTTISPIASSDDDEPSSRIAEDSPLPNGNDDGQESRSPTDSSSGPPSAQHSTQACLIIFSKSISHYKFHTCQ</sequence>
<dbReference type="EMBL" id="JPKZ01003249">
    <property type="protein sequence ID" value="KHN72486.1"/>
    <property type="molecule type" value="Genomic_DNA"/>
</dbReference>
<feature type="compositionally biased region" description="Polar residues" evidence="1">
    <location>
        <begin position="83"/>
        <end position="99"/>
    </location>
</feature>
<dbReference type="AlphaFoldDB" id="A0A0B2UN94"/>
<feature type="compositionally biased region" description="Polar residues" evidence="1">
    <location>
        <begin position="171"/>
        <end position="187"/>
    </location>
</feature>
<organism evidence="2 3">
    <name type="scientific">Toxocara canis</name>
    <name type="common">Canine roundworm</name>
    <dbReference type="NCBI Taxonomy" id="6265"/>
    <lineage>
        <taxon>Eukaryota</taxon>
        <taxon>Metazoa</taxon>
        <taxon>Ecdysozoa</taxon>
        <taxon>Nematoda</taxon>
        <taxon>Chromadorea</taxon>
        <taxon>Rhabditida</taxon>
        <taxon>Spirurina</taxon>
        <taxon>Ascaridomorpha</taxon>
        <taxon>Ascaridoidea</taxon>
        <taxon>Toxocaridae</taxon>
        <taxon>Toxocara</taxon>
    </lineage>
</organism>
<accession>A0A0B2UN94</accession>
<feature type="region of interest" description="Disordered" evidence="1">
    <location>
        <begin position="33"/>
        <end position="99"/>
    </location>
</feature>
<dbReference type="Proteomes" id="UP000031036">
    <property type="component" value="Unassembled WGS sequence"/>
</dbReference>
<reference evidence="2 3" key="1">
    <citation type="submission" date="2014-11" db="EMBL/GenBank/DDBJ databases">
        <title>Genetic blueprint of the zoonotic pathogen Toxocara canis.</title>
        <authorList>
            <person name="Zhu X.-Q."/>
            <person name="Korhonen P.K."/>
            <person name="Cai H."/>
            <person name="Young N.D."/>
            <person name="Nejsum P."/>
            <person name="von Samson-Himmelstjerna G."/>
            <person name="Boag P.R."/>
            <person name="Tan P."/>
            <person name="Li Q."/>
            <person name="Min J."/>
            <person name="Yang Y."/>
            <person name="Wang X."/>
            <person name="Fang X."/>
            <person name="Hall R.S."/>
            <person name="Hofmann A."/>
            <person name="Sternberg P.W."/>
            <person name="Jex A.R."/>
            <person name="Gasser R.B."/>
        </authorList>
    </citation>
    <scope>NUCLEOTIDE SEQUENCE [LARGE SCALE GENOMIC DNA]</scope>
    <source>
        <strain evidence="2">PN_DK_2014</strain>
    </source>
</reference>
<feature type="compositionally biased region" description="Basic and acidic residues" evidence="1">
    <location>
        <begin position="39"/>
        <end position="48"/>
    </location>
</feature>
<protein>
    <submittedName>
        <fullName evidence="2">Uncharacterized protein</fullName>
    </submittedName>
</protein>
<feature type="region of interest" description="Disordered" evidence="1">
    <location>
        <begin position="131"/>
        <end position="187"/>
    </location>
</feature>
<evidence type="ECO:0000256" key="1">
    <source>
        <dbReference type="SAM" id="MobiDB-lite"/>
    </source>
</evidence>
<comment type="caution">
    <text evidence="2">The sequence shown here is derived from an EMBL/GenBank/DDBJ whole genome shotgun (WGS) entry which is preliminary data.</text>
</comment>
<name>A0A0B2UN94_TOXCA</name>
<keyword evidence="3" id="KW-1185">Reference proteome</keyword>